<dbReference type="AlphaFoldDB" id="A0AAU2HBW3"/>
<keyword evidence="2" id="KW-0732">Signal</keyword>
<dbReference type="InterPro" id="IPR025326">
    <property type="entry name" value="DUF4232"/>
</dbReference>
<dbReference type="PROSITE" id="PS51257">
    <property type="entry name" value="PROKAR_LIPOPROTEIN"/>
    <property type="match status" value="1"/>
</dbReference>
<evidence type="ECO:0000313" key="4">
    <source>
        <dbReference type="EMBL" id="WTU44368.1"/>
    </source>
</evidence>
<proteinExistence type="predicted"/>
<feature type="compositionally biased region" description="Low complexity" evidence="1">
    <location>
        <begin position="27"/>
        <end position="37"/>
    </location>
</feature>
<sequence>MRPAALLAVCALTAGTVLVAGCGSENAASGSRAASGSPTCTSRPPTGDPAELKRDGVTILSQGCGPSPSAPTEFEVTNTETEPFTYTISFEVRNGSGEVISNPRRTVASVAPGRTVRKTLELGDVPAGGARVRIGKVRAVPADEASESAGTCPPSGMRVTTDQGDAAMGLRVVGLHLANCGTGVVKVNGYPGLQLLDEKRRPLTGVRILHGTGAISTAGGPDTPPRPVTLRPGEAAYASLMWRNTTESGTPVNVPYVRVTAKPGSPTAIVTPELDLGTTAKLGVGPWTKDKASRPATPDGGQQRP</sequence>
<feature type="signal peptide" evidence="2">
    <location>
        <begin position="1"/>
        <end position="19"/>
    </location>
</feature>
<evidence type="ECO:0000256" key="1">
    <source>
        <dbReference type="SAM" id="MobiDB-lite"/>
    </source>
</evidence>
<name>A0AAU2HBW3_9ACTN</name>
<evidence type="ECO:0000259" key="3">
    <source>
        <dbReference type="Pfam" id="PF14016"/>
    </source>
</evidence>
<evidence type="ECO:0000256" key="2">
    <source>
        <dbReference type="SAM" id="SignalP"/>
    </source>
</evidence>
<gene>
    <name evidence="4" type="ORF">OHV25_34695</name>
</gene>
<feature type="chain" id="PRO_5043659351" evidence="2">
    <location>
        <begin position="20"/>
        <end position="305"/>
    </location>
</feature>
<feature type="domain" description="DUF4232" evidence="3">
    <location>
        <begin position="152"/>
        <end position="288"/>
    </location>
</feature>
<feature type="region of interest" description="Disordered" evidence="1">
    <location>
        <begin position="282"/>
        <end position="305"/>
    </location>
</feature>
<feature type="region of interest" description="Disordered" evidence="1">
    <location>
        <begin position="27"/>
        <end position="50"/>
    </location>
</feature>
<dbReference type="Pfam" id="PF14016">
    <property type="entry name" value="DUF4232"/>
    <property type="match status" value="1"/>
</dbReference>
<dbReference type="EMBL" id="CP108253">
    <property type="protein sequence ID" value="WTU44368.1"/>
    <property type="molecule type" value="Genomic_DNA"/>
</dbReference>
<accession>A0AAU2HBW3</accession>
<reference evidence="4" key="1">
    <citation type="submission" date="2022-10" db="EMBL/GenBank/DDBJ databases">
        <title>The complete genomes of actinobacterial strains from the NBC collection.</title>
        <authorList>
            <person name="Joergensen T.S."/>
            <person name="Alvarez Arevalo M."/>
            <person name="Sterndorff E.B."/>
            <person name="Faurdal D."/>
            <person name="Vuksanovic O."/>
            <person name="Mourched A.-S."/>
            <person name="Charusanti P."/>
            <person name="Shaw S."/>
            <person name="Blin K."/>
            <person name="Weber T."/>
        </authorList>
    </citation>
    <scope>NUCLEOTIDE SEQUENCE</scope>
    <source>
        <strain evidence="4">NBC_00060</strain>
    </source>
</reference>
<organism evidence="4">
    <name type="scientific">Streptomyces sp. NBC_00060</name>
    <dbReference type="NCBI Taxonomy" id="2975636"/>
    <lineage>
        <taxon>Bacteria</taxon>
        <taxon>Bacillati</taxon>
        <taxon>Actinomycetota</taxon>
        <taxon>Actinomycetes</taxon>
        <taxon>Kitasatosporales</taxon>
        <taxon>Streptomycetaceae</taxon>
        <taxon>Streptomyces</taxon>
    </lineage>
</organism>
<protein>
    <submittedName>
        <fullName evidence="4">DUF4232 domain-containing protein</fullName>
    </submittedName>
</protein>